<organism evidence="3 4">
    <name type="scientific">Prymnesium parvum</name>
    <name type="common">Toxic golden alga</name>
    <dbReference type="NCBI Taxonomy" id="97485"/>
    <lineage>
        <taxon>Eukaryota</taxon>
        <taxon>Haptista</taxon>
        <taxon>Haptophyta</taxon>
        <taxon>Prymnesiophyceae</taxon>
        <taxon>Prymnesiales</taxon>
        <taxon>Prymnesiaceae</taxon>
        <taxon>Prymnesium</taxon>
    </lineage>
</organism>
<dbReference type="EMBL" id="JBGBPQ010000001">
    <property type="protein sequence ID" value="KAL1529379.1"/>
    <property type="molecule type" value="Genomic_DNA"/>
</dbReference>
<dbReference type="SUPFAM" id="SSF53474">
    <property type="entry name" value="alpha/beta-Hydrolases"/>
    <property type="match status" value="1"/>
</dbReference>
<evidence type="ECO:0000256" key="1">
    <source>
        <dbReference type="ARBA" id="ARBA00022801"/>
    </source>
</evidence>
<sequence>MPLSLEELLAAQGDALADDIEIDFEKMRLWTKAQVSAYFESGGTQLPVATGTGSAIPAVRRAAQRPLRILCLHGGGSNKLVTQNQTGKIAHMLGDDARFDFLEGPRIFPDAEVDAQLKAAFGKGPYYGWYGVDYSDRTNRPYIEKLEDHSVVYTYHEVEKAIDKVSSYMSTHGPFDVLLGFSQGAIIITLLTAMRLKAAREHGGSPPDWLLNVRNIAA</sequence>
<dbReference type="Proteomes" id="UP001515480">
    <property type="component" value="Unassembled WGS sequence"/>
</dbReference>
<dbReference type="Pfam" id="PF03959">
    <property type="entry name" value="FSH1"/>
    <property type="match status" value="1"/>
</dbReference>
<keyword evidence="4" id="KW-1185">Reference proteome</keyword>
<keyword evidence="1" id="KW-0378">Hydrolase</keyword>
<dbReference type="InterPro" id="IPR050593">
    <property type="entry name" value="LovG"/>
</dbReference>
<dbReference type="InterPro" id="IPR029058">
    <property type="entry name" value="AB_hydrolase_fold"/>
</dbReference>
<dbReference type="InterPro" id="IPR005645">
    <property type="entry name" value="FSH-like_dom"/>
</dbReference>
<dbReference type="GO" id="GO:0005634">
    <property type="term" value="C:nucleus"/>
    <property type="evidence" value="ECO:0007669"/>
    <property type="project" value="TreeGrafter"/>
</dbReference>
<gene>
    <name evidence="3" type="ORF">AB1Y20_000331</name>
</gene>
<evidence type="ECO:0000259" key="2">
    <source>
        <dbReference type="Pfam" id="PF03959"/>
    </source>
</evidence>
<evidence type="ECO:0000313" key="3">
    <source>
        <dbReference type="EMBL" id="KAL1529379.1"/>
    </source>
</evidence>
<dbReference type="PANTHER" id="PTHR48070:SF6">
    <property type="entry name" value="ESTERASE OVCA2"/>
    <property type="match status" value="1"/>
</dbReference>
<dbReference type="GO" id="GO:0005737">
    <property type="term" value="C:cytoplasm"/>
    <property type="evidence" value="ECO:0007669"/>
    <property type="project" value="TreeGrafter"/>
</dbReference>
<dbReference type="Gene3D" id="3.40.50.1820">
    <property type="entry name" value="alpha/beta hydrolase"/>
    <property type="match status" value="1"/>
</dbReference>
<accession>A0AB34K4J8</accession>
<protein>
    <recommendedName>
        <fullName evidence="2">Serine hydrolase domain-containing protein</fullName>
    </recommendedName>
</protein>
<dbReference type="AlphaFoldDB" id="A0AB34K4J8"/>
<evidence type="ECO:0000313" key="4">
    <source>
        <dbReference type="Proteomes" id="UP001515480"/>
    </source>
</evidence>
<name>A0AB34K4J8_PRYPA</name>
<feature type="domain" description="Serine hydrolase" evidence="2">
    <location>
        <begin position="65"/>
        <end position="200"/>
    </location>
</feature>
<comment type="caution">
    <text evidence="3">The sequence shown here is derived from an EMBL/GenBank/DDBJ whole genome shotgun (WGS) entry which is preliminary data.</text>
</comment>
<reference evidence="3 4" key="1">
    <citation type="journal article" date="2024" name="Science">
        <title>Giant polyketide synthase enzymes in the biosynthesis of giant marine polyether toxins.</title>
        <authorList>
            <person name="Fallon T.R."/>
            <person name="Shende V.V."/>
            <person name="Wierzbicki I.H."/>
            <person name="Pendleton A.L."/>
            <person name="Watervoot N.F."/>
            <person name="Auber R.P."/>
            <person name="Gonzalez D.J."/>
            <person name="Wisecaver J.H."/>
            <person name="Moore B.S."/>
        </authorList>
    </citation>
    <scope>NUCLEOTIDE SEQUENCE [LARGE SCALE GENOMIC DNA]</scope>
    <source>
        <strain evidence="3 4">12B1</strain>
    </source>
</reference>
<dbReference type="GO" id="GO:0016787">
    <property type="term" value="F:hydrolase activity"/>
    <property type="evidence" value="ECO:0007669"/>
    <property type="project" value="UniProtKB-KW"/>
</dbReference>
<dbReference type="PANTHER" id="PTHR48070">
    <property type="entry name" value="ESTERASE OVCA2"/>
    <property type="match status" value="1"/>
</dbReference>
<proteinExistence type="predicted"/>